<evidence type="ECO:0000313" key="4">
    <source>
        <dbReference type="Proteomes" id="UP000231912"/>
    </source>
</evidence>
<evidence type="ECO:0000313" key="5">
    <source>
        <dbReference type="Proteomes" id="UP001580391"/>
    </source>
</evidence>
<evidence type="ECO:0000313" key="2">
    <source>
        <dbReference type="EMBL" id="MFB5735282.1"/>
    </source>
</evidence>
<organism evidence="3 4">
    <name type="scientific">Leptospira wolffii</name>
    <dbReference type="NCBI Taxonomy" id="409998"/>
    <lineage>
        <taxon>Bacteria</taxon>
        <taxon>Pseudomonadati</taxon>
        <taxon>Spirochaetota</taxon>
        <taxon>Spirochaetia</taxon>
        <taxon>Leptospirales</taxon>
        <taxon>Leptospiraceae</taxon>
        <taxon>Leptospira</taxon>
    </lineage>
</organism>
<reference evidence="3 4" key="1">
    <citation type="submission" date="2017-07" db="EMBL/GenBank/DDBJ databases">
        <title>Leptospira spp. isolated from tropical soils.</title>
        <authorList>
            <person name="Thibeaux R."/>
            <person name="Iraola G."/>
            <person name="Ferres I."/>
            <person name="Bierque E."/>
            <person name="Girault D."/>
            <person name="Soupe-Gilbert M.-E."/>
            <person name="Picardeau M."/>
            <person name="Goarant C."/>
        </authorList>
    </citation>
    <scope>NUCLEOTIDE SEQUENCE [LARGE SCALE GENOMIC DNA]</scope>
    <source>
        <strain evidence="3 4">FH2-C-A2</strain>
    </source>
</reference>
<evidence type="ECO:0000313" key="3">
    <source>
        <dbReference type="EMBL" id="PJZ67210.1"/>
    </source>
</evidence>
<evidence type="ECO:0008006" key="6">
    <source>
        <dbReference type="Google" id="ProtNLM"/>
    </source>
</evidence>
<accession>A0A2M9ZFJ7</accession>
<dbReference type="AlphaFoldDB" id="A0A2M9ZFJ7"/>
<dbReference type="EMBL" id="JBHILJ010000001">
    <property type="protein sequence ID" value="MFB5735282.1"/>
    <property type="molecule type" value="Genomic_DNA"/>
</dbReference>
<dbReference type="PROSITE" id="PS51257">
    <property type="entry name" value="PROKAR_LIPOPROTEIN"/>
    <property type="match status" value="1"/>
</dbReference>
<evidence type="ECO:0000256" key="1">
    <source>
        <dbReference type="SAM" id="SignalP"/>
    </source>
</evidence>
<comment type="caution">
    <text evidence="3">The sequence shown here is derived from an EMBL/GenBank/DDBJ whole genome shotgun (WGS) entry which is preliminary data.</text>
</comment>
<dbReference type="Proteomes" id="UP000231912">
    <property type="component" value="Unassembled WGS sequence"/>
</dbReference>
<keyword evidence="5" id="KW-1185">Reference proteome</keyword>
<gene>
    <name evidence="2" type="ORF">ACE5IX_02085</name>
    <name evidence="3" type="ORF">CH371_03905</name>
</gene>
<dbReference type="RefSeq" id="WP_125250295.1">
    <property type="nucleotide sequence ID" value="NZ_JBHILI010000001.1"/>
</dbReference>
<reference evidence="2 5" key="2">
    <citation type="submission" date="2024-09" db="EMBL/GenBank/DDBJ databases">
        <title>Taxonomic and Genotyping Characterization of Leptospira Strains isolated from Multiple Sources in Colombia highlights the importance of intermediate species.</title>
        <authorList>
            <person name="Torres Higuera L."/>
            <person name="Rojas Tapias D."/>
            <person name="Jimenez Velasquez S."/>
            <person name="Renjifo Ibanez C."/>
        </authorList>
    </citation>
    <scope>NUCLEOTIDE SEQUENCE [LARGE SCALE GENOMIC DNA]</scope>
    <source>
        <strain evidence="2 5">Lep080</strain>
    </source>
</reference>
<name>A0A2M9ZFJ7_9LEPT</name>
<protein>
    <recommendedName>
        <fullName evidence="6">Lipoprotein</fullName>
    </recommendedName>
</protein>
<keyword evidence="1" id="KW-0732">Signal</keyword>
<dbReference type="EMBL" id="NPDT01000001">
    <property type="protein sequence ID" value="PJZ67210.1"/>
    <property type="molecule type" value="Genomic_DNA"/>
</dbReference>
<dbReference type="Proteomes" id="UP001580391">
    <property type="component" value="Unassembled WGS sequence"/>
</dbReference>
<sequence length="74" mass="8422">MKIYKLILCLGAFAFLYSCGSDPVKRCQDRRKVMRDAVCQAVAAHEGTDTYNESLMACLYQQTEYSDCNSEGYF</sequence>
<proteinExistence type="predicted"/>
<feature type="chain" id="PRO_5043159151" description="Lipoprotein" evidence="1">
    <location>
        <begin position="21"/>
        <end position="74"/>
    </location>
</feature>
<feature type="signal peptide" evidence="1">
    <location>
        <begin position="1"/>
        <end position="20"/>
    </location>
</feature>